<feature type="compositionally biased region" description="Acidic residues" evidence="2">
    <location>
        <begin position="189"/>
        <end position="200"/>
    </location>
</feature>
<dbReference type="SUPFAM" id="SSF57756">
    <property type="entry name" value="Retrovirus zinc finger-like domains"/>
    <property type="match status" value="1"/>
</dbReference>
<dbReference type="Pfam" id="PF22936">
    <property type="entry name" value="Pol_BBD"/>
    <property type="match status" value="1"/>
</dbReference>
<feature type="domain" description="CCHC-type" evidence="3">
    <location>
        <begin position="406"/>
        <end position="420"/>
    </location>
</feature>
<dbReference type="AlphaFoldDB" id="A0A6L2KU28"/>
<evidence type="ECO:0000256" key="2">
    <source>
        <dbReference type="SAM" id="MobiDB-lite"/>
    </source>
</evidence>
<proteinExistence type="predicted"/>
<keyword evidence="1" id="KW-0479">Metal-binding</keyword>
<dbReference type="PROSITE" id="PS50158">
    <property type="entry name" value="ZF_CCHC"/>
    <property type="match status" value="1"/>
</dbReference>
<feature type="compositionally biased region" description="Low complexity" evidence="2">
    <location>
        <begin position="62"/>
        <end position="84"/>
    </location>
</feature>
<organism evidence="4">
    <name type="scientific">Tanacetum cinerariifolium</name>
    <name type="common">Dalmatian daisy</name>
    <name type="synonym">Chrysanthemum cinerariifolium</name>
    <dbReference type="NCBI Taxonomy" id="118510"/>
    <lineage>
        <taxon>Eukaryota</taxon>
        <taxon>Viridiplantae</taxon>
        <taxon>Streptophyta</taxon>
        <taxon>Embryophyta</taxon>
        <taxon>Tracheophyta</taxon>
        <taxon>Spermatophyta</taxon>
        <taxon>Magnoliopsida</taxon>
        <taxon>eudicotyledons</taxon>
        <taxon>Gunneridae</taxon>
        <taxon>Pentapetalae</taxon>
        <taxon>asterids</taxon>
        <taxon>campanulids</taxon>
        <taxon>Asterales</taxon>
        <taxon>Asteraceae</taxon>
        <taxon>Asteroideae</taxon>
        <taxon>Anthemideae</taxon>
        <taxon>Anthemidinae</taxon>
        <taxon>Tanacetum</taxon>
    </lineage>
</organism>
<accession>A0A6L2KU28</accession>
<name>A0A6L2KU28_TANCI</name>
<evidence type="ECO:0000256" key="1">
    <source>
        <dbReference type="PROSITE-ProRule" id="PRU00047"/>
    </source>
</evidence>
<comment type="caution">
    <text evidence="4">The sequence shown here is derived from an EMBL/GenBank/DDBJ whole genome shotgun (WGS) entry which is preliminary data.</text>
</comment>
<protein>
    <recommendedName>
        <fullName evidence="3">CCHC-type domain-containing protein</fullName>
    </recommendedName>
</protein>
<dbReference type="InterPro" id="IPR054722">
    <property type="entry name" value="PolX-like_BBD"/>
</dbReference>
<dbReference type="GO" id="GO:0008270">
    <property type="term" value="F:zinc ion binding"/>
    <property type="evidence" value="ECO:0007669"/>
    <property type="project" value="UniProtKB-KW"/>
</dbReference>
<dbReference type="GO" id="GO:0003676">
    <property type="term" value="F:nucleic acid binding"/>
    <property type="evidence" value="ECO:0007669"/>
    <property type="project" value="InterPro"/>
</dbReference>
<feature type="compositionally biased region" description="Basic and acidic residues" evidence="2">
    <location>
        <begin position="165"/>
        <end position="177"/>
    </location>
</feature>
<gene>
    <name evidence="4" type="ORF">Tci_024090</name>
</gene>
<evidence type="ECO:0000313" key="4">
    <source>
        <dbReference type="EMBL" id="GEU52112.1"/>
    </source>
</evidence>
<feature type="region of interest" description="Disordered" evidence="2">
    <location>
        <begin position="613"/>
        <end position="654"/>
    </location>
</feature>
<dbReference type="Gene3D" id="4.10.60.10">
    <property type="entry name" value="Zinc finger, CCHC-type"/>
    <property type="match status" value="1"/>
</dbReference>
<dbReference type="Pfam" id="PF00098">
    <property type="entry name" value="zf-CCHC"/>
    <property type="match status" value="1"/>
</dbReference>
<keyword evidence="1" id="KW-0863">Zinc-finger</keyword>
<sequence length="736" mass="83793">MHQPWRSFEAIINRCLSGKTTGLDSLHLSHSKAYKEYYAIASRAEPPKAKTKYKKKADEPVTSSKSKTAPASKGFKLKSSAKVAKTTKKKKPDTMPKTKGNGVDIQSKVLDEQIQKVTSTNERAGVRPEVPNVPKYASKSDEESWSFSQDEDDADEETGVDDDSKEIKYDNDGDDLTHPNLLTCKADDKDEEEKADDDEVSSDHRVMERYLLSINYTLWEIIENGNALVVTKIIDGKETVIPPTSVKEKAQRRAELKARSTLLMALPNENQLKFNSYKDDKILMQAIENIFGEVIEQTYERLQKLISQLEMPGEVIPKEEINQKFLRSLSQEWTMYTIVWRNKPKIETLSLNDLFNNLKAYELEMGLRWNIAMLTMRTRRFLKNTKRKLDIDNKERIRFDKSKVECFNCHKKGHFARECKAPKNPDSRNREPIRRTVPIEGNPQQDFKDKGLIDSGCSRHMIGNRSYLTDYEEIDKGFVAFGDFKLTDESHVLLKVPGKNNMYNVDLKNVVPQGGYSTNSKAFRVFNSRTRIVKENLHVKFSENTPNIAGSGPNWLFDIDVLTKSMNYKPVVVGNQSNGSAGRKACDNVGKTRVETVHDKDYILLPLWNQDPPFSSSSKESPDAKKDVEDLGNEGNETPIIKEPRVNQEKDSVNSTNRVNVVSSIVNVASNEVNVVGRRSSIKLSDYPNMPELEDISIFNDLNEDVFCAEADLNNLESTFQEYPIPITRIHKDHPF</sequence>
<dbReference type="InterPro" id="IPR036875">
    <property type="entry name" value="Znf_CCHC_sf"/>
</dbReference>
<feature type="region of interest" description="Disordered" evidence="2">
    <location>
        <begin position="45"/>
        <end position="201"/>
    </location>
</feature>
<dbReference type="InterPro" id="IPR001878">
    <property type="entry name" value="Znf_CCHC"/>
</dbReference>
<feature type="compositionally biased region" description="Acidic residues" evidence="2">
    <location>
        <begin position="149"/>
        <end position="164"/>
    </location>
</feature>
<keyword evidence="1" id="KW-0862">Zinc</keyword>
<feature type="compositionally biased region" description="Basic and acidic residues" evidence="2">
    <location>
        <begin position="640"/>
        <end position="652"/>
    </location>
</feature>
<feature type="compositionally biased region" description="Basic and acidic residues" evidence="2">
    <location>
        <begin position="620"/>
        <end position="629"/>
    </location>
</feature>
<dbReference type="SMART" id="SM00343">
    <property type="entry name" value="ZnF_C2HC"/>
    <property type="match status" value="1"/>
</dbReference>
<evidence type="ECO:0000259" key="3">
    <source>
        <dbReference type="PROSITE" id="PS50158"/>
    </source>
</evidence>
<reference evidence="4" key="1">
    <citation type="journal article" date="2019" name="Sci. Rep.">
        <title>Draft genome of Tanacetum cinerariifolium, the natural source of mosquito coil.</title>
        <authorList>
            <person name="Yamashiro T."/>
            <person name="Shiraishi A."/>
            <person name="Satake H."/>
            <person name="Nakayama K."/>
        </authorList>
    </citation>
    <scope>NUCLEOTIDE SEQUENCE</scope>
</reference>
<dbReference type="EMBL" id="BKCJ010002967">
    <property type="protein sequence ID" value="GEU52112.1"/>
    <property type="molecule type" value="Genomic_DNA"/>
</dbReference>